<sequence>MLKDERLVQHQSMQHPTSEELRIWKIKFKAFDFGGHQIARLVWKDCYAKSGGSHIRSVCASNVVSLEIIVSTHNTQIKHFNPNCKVCPPTLHILNKFSSLRIALLLFVRYLLVHFLDNFFVLIELIFLRCLIVVIKLLF</sequence>
<keyword evidence="11" id="KW-0812">Transmembrane</keyword>
<dbReference type="InterPro" id="IPR006689">
    <property type="entry name" value="Small_GTPase_ARF/SAR"/>
</dbReference>
<keyword evidence="4" id="KW-0813">Transport</keyword>
<dbReference type="GO" id="GO:0003924">
    <property type="term" value="F:GTPase activity"/>
    <property type="evidence" value="ECO:0007669"/>
    <property type="project" value="InterPro"/>
</dbReference>
<dbReference type="Gene3D" id="3.40.50.300">
    <property type="entry name" value="P-loop containing nucleotide triphosphate hydrolases"/>
    <property type="match status" value="1"/>
</dbReference>
<feature type="transmembrane region" description="Helical" evidence="11">
    <location>
        <begin position="119"/>
        <end position="138"/>
    </location>
</feature>
<organism evidence="12 13">
    <name type="scientific">Saponaria officinalis</name>
    <name type="common">Common soapwort</name>
    <name type="synonym">Lychnis saponaria</name>
    <dbReference type="NCBI Taxonomy" id="3572"/>
    <lineage>
        <taxon>Eukaryota</taxon>
        <taxon>Viridiplantae</taxon>
        <taxon>Streptophyta</taxon>
        <taxon>Embryophyta</taxon>
        <taxon>Tracheophyta</taxon>
        <taxon>Spermatophyta</taxon>
        <taxon>Magnoliopsida</taxon>
        <taxon>eudicotyledons</taxon>
        <taxon>Gunneridae</taxon>
        <taxon>Pentapetalae</taxon>
        <taxon>Caryophyllales</taxon>
        <taxon>Caryophyllaceae</taxon>
        <taxon>Caryophylleae</taxon>
        <taxon>Saponaria</taxon>
    </lineage>
</organism>
<comment type="caution">
    <text evidence="12">The sequence shown here is derived from an EMBL/GenBank/DDBJ whole genome shotgun (WGS) entry which is preliminary data.</text>
</comment>
<dbReference type="GO" id="GO:0005783">
    <property type="term" value="C:endoplasmic reticulum"/>
    <property type="evidence" value="ECO:0007669"/>
    <property type="project" value="UniProtKB-SubCell"/>
</dbReference>
<dbReference type="GO" id="GO:0006886">
    <property type="term" value="P:intracellular protein transport"/>
    <property type="evidence" value="ECO:0007669"/>
    <property type="project" value="InterPro"/>
</dbReference>
<accession>A0AAW1KQN4</accession>
<dbReference type="GO" id="GO:0005525">
    <property type="term" value="F:GTP binding"/>
    <property type="evidence" value="ECO:0007669"/>
    <property type="project" value="UniProtKB-KW"/>
</dbReference>
<comment type="similarity">
    <text evidence="3">Belongs to the small GTPase superfamily. SAR1 family.</text>
</comment>
<evidence type="ECO:0000256" key="7">
    <source>
        <dbReference type="ARBA" id="ARBA00022892"/>
    </source>
</evidence>
<gene>
    <name evidence="12" type="ORF">RND81_05G043400</name>
</gene>
<protein>
    <submittedName>
        <fullName evidence="12">Uncharacterized protein</fullName>
    </submittedName>
</protein>
<dbReference type="EMBL" id="JBDFQZ010000005">
    <property type="protein sequence ID" value="KAK9724036.1"/>
    <property type="molecule type" value="Genomic_DNA"/>
</dbReference>
<evidence type="ECO:0000256" key="4">
    <source>
        <dbReference type="ARBA" id="ARBA00022448"/>
    </source>
</evidence>
<keyword evidence="7" id="KW-0931">ER-Golgi transport</keyword>
<dbReference type="AlphaFoldDB" id="A0AAW1KQN4"/>
<keyword evidence="13" id="KW-1185">Reference proteome</keyword>
<dbReference type="Pfam" id="PF00025">
    <property type="entry name" value="Arf"/>
    <property type="match status" value="1"/>
</dbReference>
<keyword evidence="11" id="KW-1133">Transmembrane helix</keyword>
<keyword evidence="6" id="KW-0256">Endoplasmic reticulum</keyword>
<evidence type="ECO:0000256" key="11">
    <source>
        <dbReference type="SAM" id="Phobius"/>
    </source>
</evidence>
<evidence type="ECO:0000256" key="9">
    <source>
        <dbReference type="ARBA" id="ARBA00023034"/>
    </source>
</evidence>
<evidence type="ECO:0000256" key="3">
    <source>
        <dbReference type="ARBA" id="ARBA00007507"/>
    </source>
</evidence>
<proteinExistence type="inferred from homology"/>
<keyword evidence="8" id="KW-0653">Protein transport</keyword>
<evidence type="ECO:0000313" key="13">
    <source>
        <dbReference type="Proteomes" id="UP001443914"/>
    </source>
</evidence>
<keyword evidence="9" id="KW-0333">Golgi apparatus</keyword>
<evidence type="ECO:0000256" key="8">
    <source>
        <dbReference type="ARBA" id="ARBA00022927"/>
    </source>
</evidence>
<name>A0AAW1KQN4_SAPOF</name>
<keyword evidence="11" id="KW-0472">Membrane</keyword>
<evidence type="ECO:0000256" key="1">
    <source>
        <dbReference type="ARBA" id="ARBA00004240"/>
    </source>
</evidence>
<comment type="subcellular location">
    <subcellularLocation>
        <location evidence="1">Endoplasmic reticulum</location>
    </subcellularLocation>
    <subcellularLocation>
        <location evidence="2">Golgi apparatus</location>
    </subcellularLocation>
</comment>
<dbReference type="PRINTS" id="PR00328">
    <property type="entry name" value="SAR1GTPBP"/>
</dbReference>
<evidence type="ECO:0000256" key="10">
    <source>
        <dbReference type="ARBA" id="ARBA00023134"/>
    </source>
</evidence>
<keyword evidence="5" id="KW-0547">Nucleotide-binding</keyword>
<evidence type="ECO:0000256" key="2">
    <source>
        <dbReference type="ARBA" id="ARBA00004555"/>
    </source>
</evidence>
<reference evidence="12" key="1">
    <citation type="submission" date="2024-03" db="EMBL/GenBank/DDBJ databases">
        <title>WGS assembly of Saponaria officinalis var. Norfolk2.</title>
        <authorList>
            <person name="Jenkins J."/>
            <person name="Shu S."/>
            <person name="Grimwood J."/>
            <person name="Barry K."/>
            <person name="Goodstein D."/>
            <person name="Schmutz J."/>
            <person name="Leebens-Mack J."/>
            <person name="Osbourn A."/>
        </authorList>
    </citation>
    <scope>NUCLEOTIDE SEQUENCE [LARGE SCALE GENOMIC DNA]</scope>
    <source>
        <strain evidence="12">JIC</strain>
    </source>
</reference>
<dbReference type="PANTHER" id="PTHR45684">
    <property type="entry name" value="RE74312P"/>
    <property type="match status" value="1"/>
</dbReference>
<dbReference type="GO" id="GO:0005794">
    <property type="term" value="C:Golgi apparatus"/>
    <property type="evidence" value="ECO:0007669"/>
    <property type="project" value="UniProtKB-SubCell"/>
</dbReference>
<dbReference type="GO" id="GO:0016192">
    <property type="term" value="P:vesicle-mediated transport"/>
    <property type="evidence" value="ECO:0007669"/>
    <property type="project" value="UniProtKB-KW"/>
</dbReference>
<evidence type="ECO:0000256" key="6">
    <source>
        <dbReference type="ARBA" id="ARBA00022824"/>
    </source>
</evidence>
<dbReference type="Proteomes" id="UP001443914">
    <property type="component" value="Unassembled WGS sequence"/>
</dbReference>
<evidence type="ECO:0000313" key="12">
    <source>
        <dbReference type="EMBL" id="KAK9724036.1"/>
    </source>
</evidence>
<keyword evidence="10" id="KW-0342">GTP-binding</keyword>
<evidence type="ECO:0000256" key="5">
    <source>
        <dbReference type="ARBA" id="ARBA00022741"/>
    </source>
</evidence>
<dbReference type="InterPro" id="IPR006687">
    <property type="entry name" value="Small_GTPase_SAR1"/>
</dbReference>
<dbReference type="InterPro" id="IPR027417">
    <property type="entry name" value="P-loop_NTPase"/>
</dbReference>